<keyword evidence="3" id="KW-1185">Reference proteome</keyword>
<comment type="caution">
    <text evidence="2">The sequence shown here is derived from an EMBL/GenBank/DDBJ whole genome shotgun (WGS) entry which is preliminary data.</text>
</comment>
<dbReference type="AlphaFoldDB" id="A0A225VYM1"/>
<dbReference type="InterPro" id="IPR001849">
    <property type="entry name" value="PH_domain"/>
</dbReference>
<name>A0A225VYM1_9STRA</name>
<dbReference type="Pfam" id="PF00566">
    <property type="entry name" value="RabGAP-TBC"/>
    <property type="match status" value="1"/>
</dbReference>
<dbReference type="Proteomes" id="UP000198211">
    <property type="component" value="Unassembled WGS sequence"/>
</dbReference>
<dbReference type="InterPro" id="IPR035969">
    <property type="entry name" value="Rab-GAP_TBC_sf"/>
</dbReference>
<evidence type="ECO:0000313" key="3">
    <source>
        <dbReference type="Proteomes" id="UP000198211"/>
    </source>
</evidence>
<dbReference type="SUPFAM" id="SSF50729">
    <property type="entry name" value="PH domain-like"/>
    <property type="match status" value="1"/>
</dbReference>
<dbReference type="OrthoDB" id="27140at2759"/>
<dbReference type="EMBL" id="NBNE01002439">
    <property type="protein sequence ID" value="OWZ10455.1"/>
    <property type="molecule type" value="Genomic_DNA"/>
</dbReference>
<dbReference type="STRING" id="4795.A0A225VYM1"/>
<dbReference type="Gene3D" id="1.10.472.80">
    <property type="entry name" value="Ypt/Rab-GAP domain of gyp1p, domain 3"/>
    <property type="match status" value="1"/>
</dbReference>
<evidence type="ECO:0000313" key="2">
    <source>
        <dbReference type="EMBL" id="OWZ10455.1"/>
    </source>
</evidence>
<organism evidence="2 3">
    <name type="scientific">Phytophthora megakarya</name>
    <dbReference type="NCBI Taxonomy" id="4795"/>
    <lineage>
        <taxon>Eukaryota</taxon>
        <taxon>Sar</taxon>
        <taxon>Stramenopiles</taxon>
        <taxon>Oomycota</taxon>
        <taxon>Peronosporomycetes</taxon>
        <taxon>Peronosporales</taxon>
        <taxon>Peronosporaceae</taxon>
        <taxon>Phytophthora</taxon>
    </lineage>
</organism>
<reference evidence="3" key="1">
    <citation type="submission" date="2017-03" db="EMBL/GenBank/DDBJ databases">
        <title>Phytopthora megakarya and P. palmivora, two closely related causual agents of cacao black pod achieved similar genome size and gene model numbers by different mechanisms.</title>
        <authorList>
            <person name="Ali S."/>
            <person name="Shao J."/>
            <person name="Larry D.J."/>
            <person name="Kronmiller B."/>
            <person name="Shen D."/>
            <person name="Strem M.D."/>
            <person name="Melnick R.L."/>
            <person name="Guiltinan M.J."/>
            <person name="Tyler B.M."/>
            <person name="Meinhardt L.W."/>
            <person name="Bailey B.A."/>
        </authorList>
    </citation>
    <scope>NUCLEOTIDE SEQUENCE [LARGE SCALE GENOMIC DNA]</scope>
    <source>
        <strain evidence="3">zdho120</strain>
    </source>
</reference>
<dbReference type="SMART" id="SM00233">
    <property type="entry name" value="PH"/>
    <property type="match status" value="1"/>
</dbReference>
<dbReference type="Gene3D" id="2.30.29.30">
    <property type="entry name" value="Pleckstrin-homology domain (PH domain)/Phosphotyrosine-binding domain (PTB)"/>
    <property type="match status" value="1"/>
</dbReference>
<dbReference type="PROSITE" id="PS50086">
    <property type="entry name" value="TBC_RABGAP"/>
    <property type="match status" value="1"/>
</dbReference>
<dbReference type="PANTHER" id="PTHR47796:SF1">
    <property type="entry name" value="OS08G0500800 PROTEIN"/>
    <property type="match status" value="1"/>
</dbReference>
<protein>
    <recommendedName>
        <fullName evidence="1">Rab-GAP TBC domain-containing protein</fullName>
    </recommendedName>
</protein>
<sequence length="583" mass="66478">MEVLRFPSSPPSGKSANVWERLLQTFAVPAPVANRFLPKIKAGPLLLEVGQPPEWKPFEVVLAGASPADLGLYYYPHKDDATPMGCIRLQSAHIDSLEEVLMVVTKDKTWFLCADHVRDASDWSDAICAAIERVSSDGVLHERVTQRRRLDSGVSAVTLCELQSRDTKARVDEFLEVFVRSTREDMCLQAAKGALSWSCMRSLTWKVWLDYLPADVPFNQWTRIAREKRQRYEKERCKYDLFQDLLIGKQRPEEFLTKCESSTDNLLYSIYKDISYNQGMGELLATLVYLLHIEQWPLEEHDLEEVVAGEYDGESDDRMAGSYFFPGDAPTKEHEDTSTEEEEPSYVYVESFINIQNDDSYLDRDIFLRLAPFAGGSGKYYECCRDAAGEIVQELTAAEFIEHDAYLLLEEMMLRMAGTYCPHVPISHRNSKPQVEKPLSSADQLPASPLDDQMNRIHHHILSRCDPPTARHLANLGVEPQIFLLRWVRVLMAREFEMPQVWHIWDAIFSLTPSDFSFINLLCVAVVREFREEILVAEDATNVLLSLRDISNRIQPARLVNNARELYDALLIAAAVEASMQSA</sequence>
<dbReference type="SUPFAM" id="SSF47923">
    <property type="entry name" value="Ypt/Rab-GAP domain of gyp1p"/>
    <property type="match status" value="2"/>
</dbReference>
<dbReference type="PANTHER" id="PTHR47796">
    <property type="entry name" value="ZINC METALLOPROTEINASE-LIKE PROTEIN"/>
    <property type="match status" value="1"/>
</dbReference>
<dbReference type="InterPro" id="IPR000195">
    <property type="entry name" value="Rab-GAP-TBC_dom"/>
</dbReference>
<dbReference type="SMART" id="SM00164">
    <property type="entry name" value="TBC"/>
    <property type="match status" value="1"/>
</dbReference>
<accession>A0A225VYM1</accession>
<evidence type="ECO:0000259" key="1">
    <source>
        <dbReference type="PROSITE" id="PS50086"/>
    </source>
</evidence>
<gene>
    <name evidence="2" type="ORF">PHMEG_00016691</name>
</gene>
<proteinExistence type="predicted"/>
<dbReference type="InterPro" id="IPR011993">
    <property type="entry name" value="PH-like_dom_sf"/>
</dbReference>
<feature type="domain" description="Rab-GAP TBC" evidence="1">
    <location>
        <begin position="195"/>
        <end position="512"/>
    </location>
</feature>